<dbReference type="AlphaFoldDB" id="A0A0G1LFJ2"/>
<protein>
    <submittedName>
        <fullName evidence="1">Uncharacterized protein</fullName>
    </submittedName>
</protein>
<dbReference type="EMBL" id="LCJA01000024">
    <property type="protein sequence ID" value="KKT67472.1"/>
    <property type="molecule type" value="Genomic_DNA"/>
</dbReference>
<sequence>MFPGVEANFHDGEYLKDIFCVGLVNVIQSAVGSGVEVGVVTGEVVGDGSGVVLVCPETGCAKENTDEEKNYGREIVSVCCRCSDREGITWCLRIR</sequence>
<evidence type="ECO:0000313" key="2">
    <source>
        <dbReference type="Proteomes" id="UP000034604"/>
    </source>
</evidence>
<organism evidence="1 2">
    <name type="scientific">Candidatus Collierbacteria bacterium GW2011_GWB1_44_35</name>
    <dbReference type="NCBI Taxonomy" id="1618383"/>
    <lineage>
        <taxon>Bacteria</taxon>
        <taxon>Candidatus Collieribacteriota</taxon>
    </lineage>
</organism>
<gene>
    <name evidence="1" type="ORF">UW62_C0024G0007</name>
</gene>
<reference evidence="1 2" key="1">
    <citation type="journal article" date="2015" name="Nature">
        <title>rRNA introns, odd ribosomes, and small enigmatic genomes across a large radiation of phyla.</title>
        <authorList>
            <person name="Brown C.T."/>
            <person name="Hug L.A."/>
            <person name="Thomas B.C."/>
            <person name="Sharon I."/>
            <person name="Castelle C.J."/>
            <person name="Singh A."/>
            <person name="Wilkins M.J."/>
            <person name="Williams K.H."/>
            <person name="Banfield J.F."/>
        </authorList>
    </citation>
    <scope>NUCLEOTIDE SEQUENCE [LARGE SCALE GENOMIC DNA]</scope>
</reference>
<dbReference type="Proteomes" id="UP000034604">
    <property type="component" value="Unassembled WGS sequence"/>
</dbReference>
<evidence type="ECO:0000313" key="1">
    <source>
        <dbReference type="EMBL" id="KKT67472.1"/>
    </source>
</evidence>
<name>A0A0G1LFJ2_9BACT</name>
<proteinExistence type="predicted"/>
<comment type="caution">
    <text evidence="1">The sequence shown here is derived from an EMBL/GenBank/DDBJ whole genome shotgun (WGS) entry which is preliminary data.</text>
</comment>
<accession>A0A0G1LFJ2</accession>